<dbReference type="NCBIfam" id="TIGR00018">
    <property type="entry name" value="panC"/>
    <property type="match status" value="1"/>
</dbReference>
<gene>
    <name evidence="9" type="primary">panC</name>
    <name evidence="10" type="ORF">J2S19_000033</name>
</gene>
<comment type="caution">
    <text evidence="10">The sequence shown here is derived from an EMBL/GenBank/DDBJ whole genome shotgun (WGS) entry which is preliminary data.</text>
</comment>
<dbReference type="EMBL" id="JAUSUD010000001">
    <property type="protein sequence ID" value="MDQ0228783.1"/>
    <property type="molecule type" value="Genomic_DNA"/>
</dbReference>
<dbReference type="RefSeq" id="WP_307335426.1">
    <property type="nucleotide sequence ID" value="NZ_JAUSUD010000001.1"/>
</dbReference>
<dbReference type="Gene3D" id="3.30.1300.10">
    <property type="entry name" value="Pantoate-beta-alanine ligase, C-terminal domain"/>
    <property type="match status" value="1"/>
</dbReference>
<keyword evidence="5 9" id="KW-0566">Pantothenate biosynthesis</keyword>
<evidence type="ECO:0000313" key="10">
    <source>
        <dbReference type="EMBL" id="MDQ0228783.1"/>
    </source>
</evidence>
<reference evidence="10 11" key="1">
    <citation type="submission" date="2023-07" db="EMBL/GenBank/DDBJ databases">
        <title>Genomic Encyclopedia of Type Strains, Phase IV (KMG-IV): sequencing the most valuable type-strain genomes for metagenomic binning, comparative biology and taxonomic classification.</title>
        <authorList>
            <person name="Goeker M."/>
        </authorList>
    </citation>
    <scope>NUCLEOTIDE SEQUENCE [LARGE SCALE GENOMIC DNA]</scope>
    <source>
        <strain evidence="10 11">DSM 29005</strain>
    </source>
</reference>
<keyword evidence="7 9" id="KW-0067">ATP-binding</keyword>
<dbReference type="HAMAP" id="MF_00158">
    <property type="entry name" value="PanC"/>
    <property type="match status" value="1"/>
</dbReference>
<dbReference type="InterPro" id="IPR014729">
    <property type="entry name" value="Rossmann-like_a/b/a_fold"/>
</dbReference>
<evidence type="ECO:0000313" key="11">
    <source>
        <dbReference type="Proteomes" id="UP001234495"/>
    </source>
</evidence>
<evidence type="ECO:0000256" key="6">
    <source>
        <dbReference type="ARBA" id="ARBA00022741"/>
    </source>
</evidence>
<comment type="function">
    <text evidence="9">Catalyzes the condensation of pantoate with beta-alanine in an ATP-dependent reaction via a pantoyl-adenylate intermediate.</text>
</comment>
<feature type="binding site" evidence="9">
    <location>
        <begin position="184"/>
        <end position="187"/>
    </location>
    <ligand>
        <name>ATP</name>
        <dbReference type="ChEBI" id="CHEBI:30616"/>
    </ligand>
</feature>
<feature type="binding site" evidence="9">
    <location>
        <position position="153"/>
    </location>
    <ligand>
        <name>(R)-pantoate</name>
        <dbReference type="ChEBI" id="CHEBI:15980"/>
    </ligand>
</feature>
<evidence type="ECO:0000256" key="1">
    <source>
        <dbReference type="ARBA" id="ARBA00004990"/>
    </source>
</evidence>
<protein>
    <recommendedName>
        <fullName evidence="9">Pantothenate synthetase</fullName>
        <shortName evidence="9">PS</shortName>
        <ecNumber evidence="9">6.3.2.1</ecNumber>
    </recommendedName>
    <alternativeName>
        <fullName evidence="9">Pantoate--beta-alanine ligase</fullName>
    </alternativeName>
    <alternativeName>
        <fullName evidence="9">Pantoate-activating enzyme</fullName>
    </alternativeName>
</protein>
<dbReference type="Proteomes" id="UP001234495">
    <property type="component" value="Unassembled WGS sequence"/>
</dbReference>
<dbReference type="InterPro" id="IPR003721">
    <property type="entry name" value="Pantoate_ligase"/>
</dbReference>
<feature type="binding site" evidence="9">
    <location>
        <begin position="147"/>
        <end position="150"/>
    </location>
    <ligand>
        <name>ATP</name>
        <dbReference type="ChEBI" id="CHEBI:30616"/>
    </ligand>
</feature>
<dbReference type="InterPro" id="IPR004821">
    <property type="entry name" value="Cyt_trans-like"/>
</dbReference>
<keyword evidence="11" id="KW-1185">Reference proteome</keyword>
<comment type="similarity">
    <text evidence="2 9">Belongs to the pantothenate synthetase family.</text>
</comment>
<comment type="subunit">
    <text evidence="9">Homodimer.</text>
</comment>
<name>A0ABT9ZAZ9_9BACI</name>
<keyword evidence="6 9" id="KW-0547">Nucleotide-binding</keyword>
<feature type="binding site" evidence="9">
    <location>
        <position position="61"/>
    </location>
    <ligand>
        <name>(R)-pantoate</name>
        <dbReference type="ChEBI" id="CHEBI:15980"/>
    </ligand>
</feature>
<dbReference type="CDD" id="cd00560">
    <property type="entry name" value="PanC"/>
    <property type="match status" value="1"/>
</dbReference>
<comment type="pathway">
    <text evidence="1 9">Cofactor biosynthesis; (R)-pantothenate biosynthesis; (R)-pantothenate from (R)-pantoate and beta-alanine: step 1/1.</text>
</comment>
<evidence type="ECO:0000256" key="9">
    <source>
        <dbReference type="HAMAP-Rule" id="MF_00158"/>
    </source>
</evidence>
<evidence type="ECO:0000256" key="8">
    <source>
        <dbReference type="ARBA" id="ARBA00048258"/>
    </source>
</evidence>
<evidence type="ECO:0000256" key="2">
    <source>
        <dbReference type="ARBA" id="ARBA00009256"/>
    </source>
</evidence>
<organism evidence="10 11">
    <name type="scientific">Metabacillus malikii</name>
    <dbReference type="NCBI Taxonomy" id="1504265"/>
    <lineage>
        <taxon>Bacteria</taxon>
        <taxon>Bacillati</taxon>
        <taxon>Bacillota</taxon>
        <taxon>Bacilli</taxon>
        <taxon>Bacillales</taxon>
        <taxon>Bacillaceae</taxon>
        <taxon>Metabacillus</taxon>
    </lineage>
</organism>
<evidence type="ECO:0000256" key="5">
    <source>
        <dbReference type="ARBA" id="ARBA00022655"/>
    </source>
</evidence>
<feature type="binding site" evidence="9">
    <location>
        <begin position="30"/>
        <end position="37"/>
    </location>
    <ligand>
        <name>ATP</name>
        <dbReference type="ChEBI" id="CHEBI:30616"/>
    </ligand>
</feature>
<comment type="catalytic activity">
    <reaction evidence="8 9">
        <text>(R)-pantoate + beta-alanine + ATP = (R)-pantothenate + AMP + diphosphate + H(+)</text>
        <dbReference type="Rhea" id="RHEA:10912"/>
        <dbReference type="ChEBI" id="CHEBI:15378"/>
        <dbReference type="ChEBI" id="CHEBI:15980"/>
        <dbReference type="ChEBI" id="CHEBI:29032"/>
        <dbReference type="ChEBI" id="CHEBI:30616"/>
        <dbReference type="ChEBI" id="CHEBI:33019"/>
        <dbReference type="ChEBI" id="CHEBI:57966"/>
        <dbReference type="ChEBI" id="CHEBI:456215"/>
        <dbReference type="EC" id="6.3.2.1"/>
    </reaction>
</comment>
<evidence type="ECO:0000256" key="4">
    <source>
        <dbReference type="ARBA" id="ARBA00022598"/>
    </source>
</evidence>
<feature type="active site" description="Proton donor" evidence="9">
    <location>
        <position position="37"/>
    </location>
</feature>
<dbReference type="EC" id="6.3.2.1" evidence="9"/>
<comment type="miscellaneous">
    <text evidence="9">The reaction proceeds by a bi uni uni bi ping pong mechanism.</text>
</comment>
<evidence type="ECO:0000256" key="7">
    <source>
        <dbReference type="ARBA" id="ARBA00022840"/>
    </source>
</evidence>
<dbReference type="Gene3D" id="3.40.50.620">
    <property type="entry name" value="HUPs"/>
    <property type="match status" value="1"/>
</dbReference>
<dbReference type="PANTHER" id="PTHR21299:SF1">
    <property type="entry name" value="PANTOATE--BETA-ALANINE LIGASE"/>
    <property type="match status" value="1"/>
</dbReference>
<comment type="caution">
    <text evidence="9">Lacks conserved residue(s) required for the propagation of feature annotation.</text>
</comment>
<comment type="subcellular location">
    <subcellularLocation>
        <location evidence="9">Cytoplasm</location>
    </subcellularLocation>
</comment>
<feature type="binding site" evidence="9">
    <location>
        <position position="61"/>
    </location>
    <ligand>
        <name>beta-alanine</name>
        <dbReference type="ChEBI" id="CHEBI:57966"/>
    </ligand>
</feature>
<dbReference type="PANTHER" id="PTHR21299">
    <property type="entry name" value="CYTIDYLATE KINASE/PANTOATE-BETA-ALANINE LIGASE"/>
    <property type="match status" value="1"/>
</dbReference>
<dbReference type="SUPFAM" id="SSF52374">
    <property type="entry name" value="Nucleotidylyl transferase"/>
    <property type="match status" value="1"/>
</dbReference>
<dbReference type="InterPro" id="IPR042176">
    <property type="entry name" value="Pantoate_ligase_C"/>
</dbReference>
<dbReference type="NCBIfam" id="TIGR00125">
    <property type="entry name" value="cyt_tran_rel"/>
    <property type="match status" value="1"/>
</dbReference>
<keyword evidence="4 9" id="KW-0436">Ligase</keyword>
<proteinExistence type="inferred from homology"/>
<keyword evidence="3 9" id="KW-0963">Cytoplasm</keyword>
<dbReference type="GO" id="GO:0004592">
    <property type="term" value="F:pantoate-beta-alanine ligase activity"/>
    <property type="evidence" value="ECO:0007669"/>
    <property type="project" value="UniProtKB-EC"/>
</dbReference>
<accession>A0ABT9ZAZ9</accession>
<evidence type="ECO:0000256" key="3">
    <source>
        <dbReference type="ARBA" id="ARBA00022490"/>
    </source>
</evidence>
<sequence>MIVVKTVQELKDNIWAYKQGNQTIGFVPTMGYLHEGHRRLLEEARKENDIVVLSVFVNPLQFGVGEDYESYPRDEERDEEVAKKAGVDVLFLPPVQEMYPTNPSYSVSVKSRVNVLCGKTRAGHFDGVATVLTKLFNLILPDRAYFGMKDAQQVAVVEGLVKEFNFPLVVIPVETMREEDGLAKSSRNVYLTSHERHEAPTIYRSLLQAKRAILEGCHNQEEIKSVIKAEIQSKTSGQIDYIEILSYPELSELMKLKGRIIIAVAVKFSKARLIDNITFQL</sequence>
<dbReference type="Pfam" id="PF02569">
    <property type="entry name" value="Pantoate_ligase"/>
    <property type="match status" value="1"/>
</dbReference>